<dbReference type="RefSeq" id="WP_171624049.1">
    <property type="nucleotide sequence ID" value="NZ_JABBPG010000001.1"/>
</dbReference>
<dbReference type="AlphaFoldDB" id="A0A849VAC8"/>
<dbReference type="Pfam" id="PF12262">
    <property type="entry name" value="Lipase_bact_N"/>
    <property type="match status" value="1"/>
</dbReference>
<organism evidence="2 3">
    <name type="scientific">Pseudoalteromonas caenipelagi</name>
    <dbReference type="NCBI Taxonomy" id="2726988"/>
    <lineage>
        <taxon>Bacteria</taxon>
        <taxon>Pseudomonadati</taxon>
        <taxon>Pseudomonadota</taxon>
        <taxon>Gammaproteobacteria</taxon>
        <taxon>Alteromonadales</taxon>
        <taxon>Pseudoalteromonadaceae</taxon>
        <taxon>Pseudoalteromonas</taxon>
    </lineage>
</organism>
<dbReference type="NCBIfam" id="TIGR03502">
    <property type="entry name" value="lipase_Pla1_cef"/>
    <property type="match status" value="1"/>
</dbReference>
<gene>
    <name evidence="2" type="ORF">HG263_00020</name>
</gene>
<sequence>MKKMLLSLAVSSVLVGCGGGETLEDVKKESTPVLPSASIKFDPSNSVISVPNDLLLNGTKDGTLNLPGELDQNGNVALARANYASPSLSLGALDGWSTQMPYVINLDVPAGHPISAQSASDPSSVRIFEVVMGADQSDEQCKSVPAGIACRVVGELTNGITGDFISVLNSTKDGIAIQPLKPFKAGKTYITVLTDSLTMEDGRSVQSSSTYTLLRQEAPLVTDTQLKLQAVIRSYENAVTSEGTLSKENIIYTAAATMQSVGPVVGTVKKLMAASIATGSNPKLAVPEQPMMTVADVLAAVIPDPQTRAPFQAVQYMRGSIQLPMYSAKPATKNISSAADTYWRAQCDSAVMVQGYKAAIGGTLPAPQADTNDAACAAMSGGVLRDFGLDQTRFLTKYNTIPQVQWLANVPVQITKPIPQALGIEMPATGWPVVILQHGITTSKEAMLGLTLALSAQGFATVAIDHPMHGERGLDIDGDGIDDFNATSGKGSVLSYMNLTSLLAARDNLRQSSVDLLGLRLGLNFVNPALGLNPTQVSFVGHSLGSIVAPSFIAHANLPLDPQVDSLFKVQSAALASGGSGIASFLAESEEFGPFVQGSVLLAANNLATKGFVSFIATDAVSQCPVPDGIEVNPQDSTYLSAVAPCAFVYYTKHLAETGDTQSLAAIKSIIQQFVYAAQTALDSADPLNYAGLVQAVQTPIYMSVVTGGVDGNKADTVIPPTTTNPLSGSTPLARMMGLQTVTETQMSQTPMSYVVNFSQGNHGSVVTTTYRENAGGTQQGHAMATVEMQTQIVSFLKSKGLYLQITNPAVIAN</sequence>
<dbReference type="InterPro" id="IPR020009">
    <property type="entry name" value="VolA/Pla-1/cef"/>
</dbReference>
<dbReference type="SUPFAM" id="SSF53474">
    <property type="entry name" value="alpha/beta-Hydrolases"/>
    <property type="match status" value="1"/>
</dbReference>
<name>A0A849VAC8_9GAMM</name>
<protein>
    <submittedName>
        <fullName evidence="2">Lipase</fullName>
    </submittedName>
</protein>
<keyword evidence="3" id="KW-1185">Reference proteome</keyword>
<evidence type="ECO:0000259" key="1">
    <source>
        <dbReference type="Pfam" id="PF12262"/>
    </source>
</evidence>
<dbReference type="EMBL" id="JABBPG010000001">
    <property type="protein sequence ID" value="NOU48934.1"/>
    <property type="molecule type" value="Genomic_DNA"/>
</dbReference>
<proteinExistence type="predicted"/>
<dbReference type="InterPro" id="IPR025920">
    <property type="entry name" value="Lipase_bact_N"/>
</dbReference>
<dbReference type="Gene3D" id="3.40.50.1820">
    <property type="entry name" value="alpha/beta hydrolase"/>
    <property type="match status" value="1"/>
</dbReference>
<accession>A0A849VAC8</accession>
<dbReference type="PROSITE" id="PS51257">
    <property type="entry name" value="PROKAR_LIPOPROTEIN"/>
    <property type="match status" value="1"/>
</dbReference>
<evidence type="ECO:0000313" key="3">
    <source>
        <dbReference type="Proteomes" id="UP000586305"/>
    </source>
</evidence>
<reference evidence="2 3" key="1">
    <citation type="submission" date="2020-04" db="EMBL/GenBank/DDBJ databases">
        <title>Pseudoalteromonas caenipelagi sp. nov., isolated from a tidal flat.</title>
        <authorList>
            <person name="Park S."/>
            <person name="Yoon J.-H."/>
        </authorList>
    </citation>
    <scope>NUCLEOTIDE SEQUENCE [LARGE SCALE GENOMIC DNA]</scope>
    <source>
        <strain evidence="2 3">JBTF-M23</strain>
    </source>
</reference>
<dbReference type="Proteomes" id="UP000586305">
    <property type="component" value="Unassembled WGS sequence"/>
</dbReference>
<feature type="domain" description="Bacterial virulence factor lipase N-terminal" evidence="1">
    <location>
        <begin position="38"/>
        <end position="282"/>
    </location>
</feature>
<dbReference type="InterPro" id="IPR029058">
    <property type="entry name" value="AB_hydrolase_fold"/>
</dbReference>
<evidence type="ECO:0000313" key="2">
    <source>
        <dbReference type="EMBL" id="NOU48934.1"/>
    </source>
</evidence>
<comment type="caution">
    <text evidence="2">The sequence shown here is derived from an EMBL/GenBank/DDBJ whole genome shotgun (WGS) entry which is preliminary data.</text>
</comment>